<dbReference type="Gene3D" id="3.40.50.300">
    <property type="entry name" value="P-loop containing nucleotide triphosphate hydrolases"/>
    <property type="match status" value="1"/>
</dbReference>
<dbReference type="WBParaSite" id="PDA_v2.g2699.t1">
    <property type="protein sequence ID" value="PDA_v2.g2699.t1"/>
    <property type="gene ID" value="PDA_v2.g2699"/>
</dbReference>
<feature type="compositionally biased region" description="Basic and acidic residues" evidence="5">
    <location>
        <begin position="210"/>
        <end position="220"/>
    </location>
</feature>
<dbReference type="InterPro" id="IPR001650">
    <property type="entry name" value="Helicase_C-like"/>
</dbReference>
<dbReference type="SUPFAM" id="SSF52540">
    <property type="entry name" value="P-loop containing nucleoside triphosphate hydrolases"/>
    <property type="match status" value="1"/>
</dbReference>
<feature type="domain" description="Helicase C-terminal" evidence="6">
    <location>
        <begin position="5"/>
        <end position="150"/>
    </location>
</feature>
<evidence type="ECO:0000259" key="6">
    <source>
        <dbReference type="PROSITE" id="PS51194"/>
    </source>
</evidence>
<dbReference type="InterPro" id="IPR050079">
    <property type="entry name" value="DEAD_box_RNA_helicase"/>
</dbReference>
<evidence type="ECO:0000256" key="2">
    <source>
        <dbReference type="ARBA" id="ARBA00022801"/>
    </source>
</evidence>
<dbReference type="AlphaFoldDB" id="A0A914Q7G5"/>
<dbReference type="CDD" id="cd18787">
    <property type="entry name" value="SF2_C_DEAD"/>
    <property type="match status" value="1"/>
</dbReference>
<keyword evidence="3" id="KW-0347">Helicase</keyword>
<keyword evidence="2" id="KW-0378">Hydrolase</keyword>
<keyword evidence="1" id="KW-0547">Nucleotide-binding</keyword>
<evidence type="ECO:0000256" key="4">
    <source>
        <dbReference type="ARBA" id="ARBA00022840"/>
    </source>
</evidence>
<evidence type="ECO:0000256" key="5">
    <source>
        <dbReference type="SAM" id="MobiDB-lite"/>
    </source>
</evidence>
<dbReference type="PROSITE" id="PS51194">
    <property type="entry name" value="HELICASE_CTER"/>
    <property type="match status" value="1"/>
</dbReference>
<dbReference type="PANTHER" id="PTHR47959:SF1">
    <property type="entry name" value="ATP-DEPENDENT RNA HELICASE DBPA"/>
    <property type="match status" value="1"/>
</dbReference>
<reference evidence="8" key="1">
    <citation type="submission" date="2022-11" db="UniProtKB">
        <authorList>
            <consortium name="WormBaseParasite"/>
        </authorList>
    </citation>
    <scope>IDENTIFICATION</scope>
</reference>
<dbReference type="Proteomes" id="UP000887578">
    <property type="component" value="Unplaced"/>
</dbReference>
<proteinExistence type="predicted"/>
<dbReference type="Pfam" id="PF00271">
    <property type="entry name" value="Helicase_C"/>
    <property type="match status" value="1"/>
</dbReference>
<dbReference type="GO" id="GO:0005524">
    <property type="term" value="F:ATP binding"/>
    <property type="evidence" value="ECO:0007669"/>
    <property type="project" value="UniProtKB-KW"/>
</dbReference>
<keyword evidence="7" id="KW-1185">Reference proteome</keyword>
<keyword evidence="4" id="KW-0067">ATP-binding</keyword>
<feature type="region of interest" description="Disordered" evidence="5">
    <location>
        <begin position="152"/>
        <end position="174"/>
    </location>
</feature>
<dbReference type="GO" id="GO:0005829">
    <property type="term" value="C:cytosol"/>
    <property type="evidence" value="ECO:0007669"/>
    <property type="project" value="TreeGrafter"/>
</dbReference>
<evidence type="ECO:0000313" key="7">
    <source>
        <dbReference type="Proteomes" id="UP000887578"/>
    </source>
</evidence>
<name>A0A914Q7G5_9BILA</name>
<evidence type="ECO:0000313" key="8">
    <source>
        <dbReference type="WBParaSite" id="PDA_v2.g2699.t1"/>
    </source>
</evidence>
<sequence length="254" mass="28693">MKYYELEKANNDITKFPRTLVFVKSRDYCEKLAFALSHSGIASQPLSGRRAQDLREKAFDALRSNEISVLLVTDLCARGIDIKDLDLVINYDMPHDYDTYIHRAGRVGRIRNGECVSYVSPENDRPLLMKIKEGMEKAGQIVPHSLEEILRSSEESQLENQREEDVSIKDADKKVEESVTKEEKKRETLEIAAFEEIKPPASSKTASEVPSEKQSGEFDVPKSSLEIPGEIKPVDVKVGVGSRKAAAEEDYDEW</sequence>
<organism evidence="7 8">
    <name type="scientific">Panagrolaimus davidi</name>
    <dbReference type="NCBI Taxonomy" id="227884"/>
    <lineage>
        <taxon>Eukaryota</taxon>
        <taxon>Metazoa</taxon>
        <taxon>Ecdysozoa</taxon>
        <taxon>Nematoda</taxon>
        <taxon>Chromadorea</taxon>
        <taxon>Rhabditida</taxon>
        <taxon>Tylenchina</taxon>
        <taxon>Panagrolaimomorpha</taxon>
        <taxon>Panagrolaimoidea</taxon>
        <taxon>Panagrolaimidae</taxon>
        <taxon>Panagrolaimus</taxon>
    </lineage>
</organism>
<dbReference type="InterPro" id="IPR027417">
    <property type="entry name" value="P-loop_NTPase"/>
</dbReference>
<feature type="region of interest" description="Disordered" evidence="5">
    <location>
        <begin position="195"/>
        <end position="226"/>
    </location>
</feature>
<dbReference type="SMART" id="SM00490">
    <property type="entry name" value="HELICc"/>
    <property type="match status" value="1"/>
</dbReference>
<dbReference type="PANTHER" id="PTHR47959">
    <property type="entry name" value="ATP-DEPENDENT RNA HELICASE RHLE-RELATED"/>
    <property type="match status" value="1"/>
</dbReference>
<dbReference type="GO" id="GO:0016787">
    <property type="term" value="F:hydrolase activity"/>
    <property type="evidence" value="ECO:0007669"/>
    <property type="project" value="UniProtKB-KW"/>
</dbReference>
<protein>
    <submittedName>
        <fullName evidence="8">Helicase C-terminal domain-containing protein</fullName>
    </submittedName>
</protein>
<dbReference type="GO" id="GO:0003724">
    <property type="term" value="F:RNA helicase activity"/>
    <property type="evidence" value="ECO:0007669"/>
    <property type="project" value="TreeGrafter"/>
</dbReference>
<accession>A0A914Q7G5</accession>
<evidence type="ECO:0000256" key="1">
    <source>
        <dbReference type="ARBA" id="ARBA00022741"/>
    </source>
</evidence>
<evidence type="ECO:0000256" key="3">
    <source>
        <dbReference type="ARBA" id="ARBA00022806"/>
    </source>
</evidence>